<protein>
    <submittedName>
        <fullName evidence="2">Truncated capsid protein</fullName>
    </submittedName>
</protein>
<evidence type="ECO:0000256" key="1">
    <source>
        <dbReference type="SAM" id="MobiDB-lite"/>
    </source>
</evidence>
<organism evidence="2">
    <name type="scientific">Norovirus Hu/GII.4/Tianjin/75/2008/CHN</name>
    <dbReference type="NCBI Taxonomy" id="666898"/>
    <lineage>
        <taxon>Viruses</taxon>
        <taxon>Riboviria</taxon>
        <taxon>Orthornavirae</taxon>
        <taxon>Pisuviricota</taxon>
        <taxon>Pisoniviricetes</taxon>
        <taxon>Picornavirales</taxon>
        <taxon>Caliciviridae</taxon>
        <taxon>Norovirus</taxon>
        <taxon>Norovirus norwalkense</taxon>
        <taxon>Norwalk virus</taxon>
    </lineage>
</organism>
<reference evidence="2" key="1">
    <citation type="journal article" date="2012" name="Arch. Virol.">
        <title>Etiology and epidemiology of viral diarrhea in children under the age of five hospitalized in Tianjin, China.</title>
        <authorList>
            <person name="Ouyang Y."/>
            <person name="Ma H."/>
            <person name="Jin M."/>
            <person name="Wang X."/>
            <person name="Wang J."/>
            <person name="Xu L."/>
            <person name="Lin S."/>
            <person name="Shen Z."/>
            <person name="Chen Z."/>
            <person name="Qiu Z."/>
            <person name="Gao Z."/>
            <person name="Peng L."/>
            <person name="Li J."/>
        </authorList>
    </citation>
    <scope>NUCLEOTIDE SEQUENCE</scope>
</reference>
<name>C8CBA2_NORV</name>
<evidence type="ECO:0000313" key="2">
    <source>
        <dbReference type="EMBL" id="ACV03476.1"/>
    </source>
</evidence>
<feature type="region of interest" description="Disordered" evidence="1">
    <location>
        <begin position="1"/>
        <end position="22"/>
    </location>
</feature>
<dbReference type="EMBL" id="GQ379152">
    <property type="protein sequence ID" value="ACV03476.1"/>
    <property type="molecule type" value="Genomic_RNA"/>
</dbReference>
<proteinExistence type="predicted"/>
<sequence>MKMASMTPTHLMGPQPTSSQRSTMRLWLWSPLSVPLLRRL</sequence>
<accession>C8CBA2</accession>